<evidence type="ECO:0000256" key="4">
    <source>
        <dbReference type="ARBA" id="ARBA00022679"/>
    </source>
</evidence>
<evidence type="ECO:0000259" key="11">
    <source>
        <dbReference type="PROSITE" id="PS50112"/>
    </source>
</evidence>
<evidence type="ECO:0000256" key="2">
    <source>
        <dbReference type="ARBA" id="ARBA00012438"/>
    </source>
</evidence>
<dbReference type="EMBL" id="JBJYXY010000001">
    <property type="protein sequence ID" value="MFN2975061.1"/>
    <property type="molecule type" value="Genomic_DNA"/>
</dbReference>
<dbReference type="SMART" id="SM00091">
    <property type="entry name" value="PAS"/>
    <property type="match status" value="2"/>
</dbReference>
<keyword evidence="5" id="KW-0547">Nucleotide-binding</keyword>
<dbReference type="CDD" id="cd00082">
    <property type="entry name" value="HisKA"/>
    <property type="match status" value="1"/>
</dbReference>
<sequence length="556" mass="61039">MMGSEQVQSGSETAKVPVWSDDGLLDQIDTPIYCVNRKGECRRFNRAAERLFGYSQAELLGRNLHEVLHNRRPDGSPFPQEECRLVGEIRPGNTVTGILEVMWSRAGEALPVECSVAAVTMGGEAGSVITMKDLRPQQQAEASLLSLQEEAAEVLRQRDVASRMEREMALAEANRQRYIASQLEHTAAAQIREQQDLLDSVVQTTPVGIAVLDENLRFRWHNPAYEVMLRSAGAPVPAPGVSFLEVVSASPEVEAILREVQRTGVPFQASAYAYDTLPNGRTYWNWSLKRLPTRELLVTAQNVTEQTLSQQALVESDKMAAVGRLAASISHEINNPLEAVTNLLYLLHGAPELSEESRSYIETAETELSRVSRIASETLRFHRHAVEAVHRTPKQLVDPVLALYAGKLKSSRVQVSTDYDAAPPVKTFEGDVRQILNNLIGNAIDAMQRGGDLRVRTRPAICPRTGRKGLRISVIDSGHGMSPETAAHIFEPFYTTKGASGSGLGLWISHTLAERQGGKLMVRSCHANNPLGKPSGTTFSLFIPSQDQAPQAATIQ</sequence>
<dbReference type="Gene3D" id="1.10.287.130">
    <property type="match status" value="1"/>
</dbReference>
<dbReference type="InterPro" id="IPR005467">
    <property type="entry name" value="His_kinase_dom"/>
</dbReference>
<evidence type="ECO:0000313" key="13">
    <source>
        <dbReference type="Proteomes" id="UP001634747"/>
    </source>
</evidence>
<dbReference type="InterPro" id="IPR013767">
    <property type="entry name" value="PAS_fold"/>
</dbReference>
<dbReference type="CDD" id="cd00130">
    <property type="entry name" value="PAS"/>
    <property type="match status" value="1"/>
</dbReference>
<keyword evidence="3" id="KW-0597">Phosphoprotein</keyword>
<protein>
    <recommendedName>
        <fullName evidence="2">histidine kinase</fullName>
        <ecNumber evidence="2">2.7.13.3</ecNumber>
    </recommendedName>
</protein>
<dbReference type="SMART" id="SM00388">
    <property type="entry name" value="HisKA"/>
    <property type="match status" value="1"/>
</dbReference>
<reference evidence="12 13" key="1">
    <citation type="submission" date="2024-12" db="EMBL/GenBank/DDBJ databases">
        <authorList>
            <person name="Lee Y."/>
        </authorList>
    </citation>
    <scope>NUCLEOTIDE SEQUENCE [LARGE SCALE GENOMIC DNA]</scope>
    <source>
        <strain evidence="12 13">03SUJ4</strain>
    </source>
</reference>
<dbReference type="PROSITE" id="PS50112">
    <property type="entry name" value="PAS"/>
    <property type="match status" value="1"/>
</dbReference>
<dbReference type="PRINTS" id="PR00344">
    <property type="entry name" value="BCTRLSENSOR"/>
</dbReference>
<dbReference type="InterPro" id="IPR036097">
    <property type="entry name" value="HisK_dim/P_sf"/>
</dbReference>
<dbReference type="InterPro" id="IPR000014">
    <property type="entry name" value="PAS"/>
</dbReference>
<gene>
    <name evidence="12" type="ORF">ACK2TP_04740</name>
</gene>
<dbReference type="InterPro" id="IPR036890">
    <property type="entry name" value="HATPase_C_sf"/>
</dbReference>
<dbReference type="Pfam" id="PF00512">
    <property type="entry name" value="HisKA"/>
    <property type="match status" value="1"/>
</dbReference>
<dbReference type="InterPro" id="IPR003594">
    <property type="entry name" value="HATPase_dom"/>
</dbReference>
<feature type="domain" description="PAS" evidence="11">
    <location>
        <begin position="24"/>
        <end position="69"/>
    </location>
</feature>
<evidence type="ECO:0000259" key="10">
    <source>
        <dbReference type="PROSITE" id="PS50109"/>
    </source>
</evidence>
<comment type="catalytic activity">
    <reaction evidence="1">
        <text>ATP + protein L-histidine = ADP + protein N-phospho-L-histidine.</text>
        <dbReference type="EC" id="2.7.13.3"/>
    </reaction>
</comment>
<evidence type="ECO:0000313" key="12">
    <source>
        <dbReference type="EMBL" id="MFN2975061.1"/>
    </source>
</evidence>
<keyword evidence="6" id="KW-0418">Kinase</keyword>
<evidence type="ECO:0000256" key="3">
    <source>
        <dbReference type="ARBA" id="ARBA00022553"/>
    </source>
</evidence>
<dbReference type="CDD" id="cd00075">
    <property type="entry name" value="HATPase"/>
    <property type="match status" value="1"/>
</dbReference>
<dbReference type="Pfam" id="PF02518">
    <property type="entry name" value="HATPase_c"/>
    <property type="match status" value="1"/>
</dbReference>
<evidence type="ECO:0000256" key="7">
    <source>
        <dbReference type="ARBA" id="ARBA00022840"/>
    </source>
</evidence>
<evidence type="ECO:0000256" key="1">
    <source>
        <dbReference type="ARBA" id="ARBA00000085"/>
    </source>
</evidence>
<dbReference type="Gene3D" id="3.30.565.10">
    <property type="entry name" value="Histidine kinase-like ATPase, C-terminal domain"/>
    <property type="match status" value="1"/>
</dbReference>
<evidence type="ECO:0000256" key="8">
    <source>
        <dbReference type="ARBA" id="ARBA00023012"/>
    </source>
</evidence>
<dbReference type="InterPro" id="IPR003661">
    <property type="entry name" value="HisK_dim/P_dom"/>
</dbReference>
<keyword evidence="8" id="KW-0902">Two-component regulatory system</keyword>
<keyword evidence="9" id="KW-0175">Coiled coil</keyword>
<dbReference type="Pfam" id="PF00989">
    <property type="entry name" value="PAS"/>
    <property type="match status" value="1"/>
</dbReference>
<dbReference type="InterPro" id="IPR035965">
    <property type="entry name" value="PAS-like_dom_sf"/>
</dbReference>
<organism evidence="12 13">
    <name type="scientific">Terriglobus aquaticus</name>
    <dbReference type="NCBI Taxonomy" id="940139"/>
    <lineage>
        <taxon>Bacteria</taxon>
        <taxon>Pseudomonadati</taxon>
        <taxon>Acidobacteriota</taxon>
        <taxon>Terriglobia</taxon>
        <taxon>Terriglobales</taxon>
        <taxon>Acidobacteriaceae</taxon>
        <taxon>Terriglobus</taxon>
    </lineage>
</organism>
<dbReference type="SMART" id="SM00387">
    <property type="entry name" value="HATPase_c"/>
    <property type="match status" value="1"/>
</dbReference>
<keyword evidence="13" id="KW-1185">Reference proteome</keyword>
<comment type="caution">
    <text evidence="12">The sequence shown here is derived from an EMBL/GenBank/DDBJ whole genome shotgun (WGS) entry which is preliminary data.</text>
</comment>
<name>A0ABW9KH15_9BACT</name>
<dbReference type="Pfam" id="PF08448">
    <property type="entry name" value="PAS_4"/>
    <property type="match status" value="1"/>
</dbReference>
<dbReference type="EC" id="2.7.13.3" evidence="2"/>
<dbReference type="SUPFAM" id="SSF55874">
    <property type="entry name" value="ATPase domain of HSP90 chaperone/DNA topoisomerase II/histidine kinase"/>
    <property type="match status" value="1"/>
</dbReference>
<dbReference type="PANTHER" id="PTHR43065">
    <property type="entry name" value="SENSOR HISTIDINE KINASE"/>
    <property type="match status" value="1"/>
</dbReference>
<dbReference type="PANTHER" id="PTHR43065:SF10">
    <property type="entry name" value="PEROXIDE STRESS-ACTIVATED HISTIDINE KINASE MAK3"/>
    <property type="match status" value="1"/>
</dbReference>
<dbReference type="SUPFAM" id="SSF47384">
    <property type="entry name" value="Homodimeric domain of signal transducing histidine kinase"/>
    <property type="match status" value="1"/>
</dbReference>
<feature type="domain" description="Histidine kinase" evidence="10">
    <location>
        <begin position="328"/>
        <end position="547"/>
    </location>
</feature>
<dbReference type="InterPro" id="IPR013656">
    <property type="entry name" value="PAS_4"/>
</dbReference>
<evidence type="ECO:0000256" key="6">
    <source>
        <dbReference type="ARBA" id="ARBA00022777"/>
    </source>
</evidence>
<dbReference type="Gene3D" id="3.30.450.20">
    <property type="entry name" value="PAS domain"/>
    <property type="match status" value="2"/>
</dbReference>
<dbReference type="PROSITE" id="PS50109">
    <property type="entry name" value="HIS_KIN"/>
    <property type="match status" value="1"/>
</dbReference>
<dbReference type="GO" id="GO:0005524">
    <property type="term" value="F:ATP binding"/>
    <property type="evidence" value="ECO:0007669"/>
    <property type="project" value="UniProtKB-KW"/>
</dbReference>
<evidence type="ECO:0000256" key="9">
    <source>
        <dbReference type="SAM" id="Coils"/>
    </source>
</evidence>
<keyword evidence="7 12" id="KW-0067">ATP-binding</keyword>
<dbReference type="Proteomes" id="UP001634747">
    <property type="component" value="Unassembled WGS sequence"/>
</dbReference>
<dbReference type="NCBIfam" id="TIGR00229">
    <property type="entry name" value="sensory_box"/>
    <property type="match status" value="1"/>
</dbReference>
<dbReference type="RefSeq" id="WP_263413400.1">
    <property type="nucleotide sequence ID" value="NZ_BAABBH010000001.1"/>
</dbReference>
<keyword evidence="4" id="KW-0808">Transferase</keyword>
<dbReference type="InterPro" id="IPR004358">
    <property type="entry name" value="Sig_transdc_His_kin-like_C"/>
</dbReference>
<evidence type="ECO:0000256" key="5">
    <source>
        <dbReference type="ARBA" id="ARBA00022741"/>
    </source>
</evidence>
<dbReference type="SUPFAM" id="SSF55785">
    <property type="entry name" value="PYP-like sensor domain (PAS domain)"/>
    <property type="match status" value="2"/>
</dbReference>
<proteinExistence type="predicted"/>
<feature type="coiled-coil region" evidence="9">
    <location>
        <begin position="137"/>
        <end position="181"/>
    </location>
</feature>
<accession>A0ABW9KH15</accession>